<reference evidence="3 4" key="1">
    <citation type="submission" date="2024-06" db="EMBL/GenBank/DDBJ databases">
        <title>The Natural Products Discovery Center: Release of the First 8490 Sequenced Strains for Exploring Actinobacteria Biosynthetic Diversity.</title>
        <authorList>
            <person name="Kalkreuter E."/>
            <person name="Kautsar S.A."/>
            <person name="Yang D."/>
            <person name="Bader C.D."/>
            <person name="Teijaro C.N."/>
            <person name="Fluegel L."/>
            <person name="Davis C.M."/>
            <person name="Simpson J.R."/>
            <person name="Lauterbach L."/>
            <person name="Steele A.D."/>
            <person name="Gui C."/>
            <person name="Meng S."/>
            <person name="Li G."/>
            <person name="Viehrig K."/>
            <person name="Ye F."/>
            <person name="Su P."/>
            <person name="Kiefer A.F."/>
            <person name="Nichols A."/>
            <person name="Cepeda A.J."/>
            <person name="Yan W."/>
            <person name="Fan B."/>
            <person name="Jiang Y."/>
            <person name="Adhikari A."/>
            <person name="Zheng C.-J."/>
            <person name="Schuster L."/>
            <person name="Cowan T.M."/>
            <person name="Smanski M.J."/>
            <person name="Chevrette M.G."/>
            <person name="De Carvalho L.P.S."/>
            <person name="Shen B."/>
        </authorList>
    </citation>
    <scope>NUCLEOTIDE SEQUENCE [LARGE SCALE GENOMIC DNA]</scope>
    <source>
        <strain evidence="3 4">NPDC048946</strain>
    </source>
</reference>
<organism evidence="3 4">
    <name type="scientific">Streptodolium elevatio</name>
    <dbReference type="NCBI Taxonomy" id="3157996"/>
    <lineage>
        <taxon>Bacteria</taxon>
        <taxon>Bacillati</taxon>
        <taxon>Actinomycetota</taxon>
        <taxon>Actinomycetes</taxon>
        <taxon>Kitasatosporales</taxon>
        <taxon>Streptomycetaceae</taxon>
        <taxon>Streptodolium</taxon>
    </lineage>
</organism>
<dbReference type="Gene3D" id="3.40.50.1700">
    <property type="entry name" value="Glycoside hydrolase family 3 C-terminal domain"/>
    <property type="match status" value="1"/>
</dbReference>
<protein>
    <recommendedName>
        <fullName evidence="5">Beta-glucosidase</fullName>
    </recommendedName>
</protein>
<evidence type="ECO:0000313" key="4">
    <source>
        <dbReference type="Proteomes" id="UP001551482"/>
    </source>
</evidence>
<gene>
    <name evidence="3" type="ORF">AB0C36_05320</name>
</gene>
<feature type="compositionally biased region" description="Basic and acidic residues" evidence="2">
    <location>
        <begin position="34"/>
        <end position="44"/>
    </location>
</feature>
<dbReference type="InterPro" id="IPR036881">
    <property type="entry name" value="Glyco_hydro_3_C_sf"/>
</dbReference>
<sequence length="216" mass="22608">MPSPKTRVVSRTAEVRARIPDDARTGRVPAPSRPRMERRTEPRDASPPQAGTPHPDSAGTDTELRSLTLATNRTSTRTSATGGPALPLRDGVRVYLEGLAASAASAYATPVDDLAEAEVAVLRVAAAAGTGTTEEDTDRVLDIAAAVPTIVVLRVEGPCPAPEFTGNCAALLIDLGAPDRTVLDVVFGRHAPLGRLPFPLGPAEDPEFPQDFGLGY</sequence>
<name>A0ABV3DCJ5_9ACTN</name>
<evidence type="ECO:0000256" key="1">
    <source>
        <dbReference type="ARBA" id="ARBA00022801"/>
    </source>
</evidence>
<accession>A0ABV3DCJ5</accession>
<dbReference type="RefSeq" id="WP_358349525.1">
    <property type="nucleotide sequence ID" value="NZ_JBEZFP010000009.1"/>
</dbReference>
<keyword evidence="4" id="KW-1185">Reference proteome</keyword>
<feature type="compositionally biased region" description="Basic and acidic residues" evidence="2">
    <location>
        <begin position="13"/>
        <end position="25"/>
    </location>
</feature>
<evidence type="ECO:0000256" key="2">
    <source>
        <dbReference type="SAM" id="MobiDB-lite"/>
    </source>
</evidence>
<evidence type="ECO:0000313" key="3">
    <source>
        <dbReference type="EMBL" id="MEU8132909.1"/>
    </source>
</evidence>
<feature type="region of interest" description="Disordered" evidence="2">
    <location>
        <begin position="1"/>
        <end position="61"/>
    </location>
</feature>
<keyword evidence="1" id="KW-0378">Hydrolase</keyword>
<dbReference type="Proteomes" id="UP001551482">
    <property type="component" value="Unassembled WGS sequence"/>
</dbReference>
<evidence type="ECO:0008006" key="5">
    <source>
        <dbReference type="Google" id="ProtNLM"/>
    </source>
</evidence>
<comment type="caution">
    <text evidence="3">The sequence shown here is derived from an EMBL/GenBank/DDBJ whole genome shotgun (WGS) entry which is preliminary data.</text>
</comment>
<proteinExistence type="predicted"/>
<dbReference type="EMBL" id="JBEZFP010000009">
    <property type="protein sequence ID" value="MEU8132909.1"/>
    <property type="molecule type" value="Genomic_DNA"/>
</dbReference>
<dbReference type="SUPFAM" id="SSF52279">
    <property type="entry name" value="Beta-D-glucan exohydrolase, C-terminal domain"/>
    <property type="match status" value="1"/>
</dbReference>